<gene>
    <name evidence="1" type="ORF">MuYL_2946</name>
</gene>
<name>A0A223NYA2_9SPHI</name>
<accession>A0A223NYA2</accession>
<dbReference type="KEGG" id="muc:MuYL_2946"/>
<keyword evidence="2" id="KW-1185">Reference proteome</keyword>
<reference evidence="1 2" key="1">
    <citation type="submission" date="2017-08" db="EMBL/GenBank/DDBJ databases">
        <title>Complete genome sequence of Mucilaginibacter sp. strain BJC16-A31.</title>
        <authorList>
            <consortium name="Henan University of Science and Technology"/>
            <person name="You X."/>
        </authorList>
    </citation>
    <scope>NUCLEOTIDE SEQUENCE [LARGE SCALE GENOMIC DNA]</scope>
    <source>
        <strain evidence="1 2">BJC16-A31</strain>
    </source>
</reference>
<organism evidence="1 2">
    <name type="scientific">Mucilaginibacter xinganensis</name>
    <dbReference type="NCBI Taxonomy" id="1234841"/>
    <lineage>
        <taxon>Bacteria</taxon>
        <taxon>Pseudomonadati</taxon>
        <taxon>Bacteroidota</taxon>
        <taxon>Sphingobacteriia</taxon>
        <taxon>Sphingobacteriales</taxon>
        <taxon>Sphingobacteriaceae</taxon>
        <taxon>Mucilaginibacter</taxon>
    </lineage>
</organism>
<proteinExistence type="predicted"/>
<dbReference type="AlphaFoldDB" id="A0A223NYA2"/>
<protein>
    <submittedName>
        <fullName evidence="1">Uncharacterized protein</fullName>
    </submittedName>
</protein>
<evidence type="ECO:0000313" key="1">
    <source>
        <dbReference type="EMBL" id="ASU34833.1"/>
    </source>
</evidence>
<sequence>MFGSYLGGFYNYAEAKVVFSKLYYGNDNGRIYFAAKNSVI</sequence>
<evidence type="ECO:0000313" key="2">
    <source>
        <dbReference type="Proteomes" id="UP000215002"/>
    </source>
</evidence>
<dbReference type="Proteomes" id="UP000215002">
    <property type="component" value="Chromosome"/>
</dbReference>
<dbReference type="EMBL" id="CP022743">
    <property type="protein sequence ID" value="ASU34833.1"/>
    <property type="molecule type" value="Genomic_DNA"/>
</dbReference>